<sequence length="590" mass="63503">MSELRIRVLGQVEAEIDGVAVPLSKPRHREILSLLVVGRGRTVSTSSLVDDLWDDAPAGAVGSVRTFIGELRRILEPTRPPRAASAVVVTRGSGYALEQCSVDLWRVEAGEAGLDEWRGTAFDEFATRPWAAGERARNAELRAGMTERRAGELLDEGRPGAVIPLIDAFVDEHPWREEGWRILALALYRVGRQADALAVLRRARVTFAEGLGLDPSDRLGDMEQRILNRDPGLDRSGSILMQVAEQSRPSTRSQLESASALVPLLALSGSVGAATEQRLATIAAAEQVGDPELTARVIVGYDVPGSWTRSDDSELSAAIVAAADRALTGLPASASKRVRARLLSTIAMESRGVGSRMAEAVEAEAIARRLGDPALLCLTLGARYLQAFESTGLARDRCDIADETVELAVEAELSTFEIAGRLYRMQSLCALDDIPAASREADLIDGLAQRFDRPLASVFIAWFRYTFEDGPDPVETAEMPGFVTGLHALSDLTVAVRNGKPLPDGDFGPYEPWARGLFEPKVLDSVPDPPHDLMSEVCWYLTGVAALAVGHSDSMQRVHEALLPAASERAAGSGCIDLGPIAPLLERLAL</sequence>
<evidence type="ECO:0000313" key="7">
    <source>
        <dbReference type="EMBL" id="OAK51816.1"/>
    </source>
</evidence>
<dbReference type="SMART" id="SM00862">
    <property type="entry name" value="Trans_reg_C"/>
    <property type="match status" value="1"/>
</dbReference>
<evidence type="ECO:0000256" key="3">
    <source>
        <dbReference type="ARBA" id="ARBA00023125"/>
    </source>
</evidence>
<evidence type="ECO:0000259" key="6">
    <source>
        <dbReference type="PROSITE" id="PS51755"/>
    </source>
</evidence>
<dbReference type="InterPro" id="IPR051677">
    <property type="entry name" value="AfsR-DnrI-RedD_regulator"/>
</dbReference>
<dbReference type="GO" id="GO:0006355">
    <property type="term" value="P:regulation of DNA-templated transcription"/>
    <property type="evidence" value="ECO:0007669"/>
    <property type="project" value="InterPro"/>
</dbReference>
<dbReference type="AlphaFoldDB" id="A0A177Y8G7"/>
<keyword evidence="2" id="KW-0805">Transcription regulation</keyword>
<dbReference type="InterPro" id="IPR016032">
    <property type="entry name" value="Sig_transdc_resp-reg_C-effctor"/>
</dbReference>
<dbReference type="PANTHER" id="PTHR35807">
    <property type="entry name" value="TRANSCRIPTIONAL REGULATOR REDD-RELATED"/>
    <property type="match status" value="1"/>
</dbReference>
<dbReference type="Gene3D" id="1.25.40.10">
    <property type="entry name" value="Tetratricopeptide repeat domain"/>
    <property type="match status" value="1"/>
</dbReference>
<dbReference type="InterPro" id="IPR001867">
    <property type="entry name" value="OmpR/PhoB-type_DNA-bd"/>
</dbReference>
<comment type="caution">
    <text evidence="7">The sequence shown here is derived from an EMBL/GenBank/DDBJ whole genome shotgun (WGS) entry which is preliminary data.</text>
</comment>
<proteinExistence type="inferred from homology"/>
<evidence type="ECO:0000256" key="5">
    <source>
        <dbReference type="PROSITE-ProRule" id="PRU01091"/>
    </source>
</evidence>
<dbReference type="PROSITE" id="PS51755">
    <property type="entry name" value="OMPR_PHOB"/>
    <property type="match status" value="1"/>
</dbReference>
<dbReference type="GO" id="GO:0003677">
    <property type="term" value="F:DNA binding"/>
    <property type="evidence" value="ECO:0007669"/>
    <property type="project" value="UniProtKB-UniRule"/>
</dbReference>
<comment type="similarity">
    <text evidence="1">Belongs to the AfsR/DnrI/RedD regulatory family.</text>
</comment>
<dbReference type="InterPro" id="IPR036388">
    <property type="entry name" value="WH-like_DNA-bd_sf"/>
</dbReference>
<evidence type="ECO:0000256" key="1">
    <source>
        <dbReference type="ARBA" id="ARBA00005820"/>
    </source>
</evidence>
<evidence type="ECO:0000256" key="4">
    <source>
        <dbReference type="ARBA" id="ARBA00023163"/>
    </source>
</evidence>
<dbReference type="InterPro" id="IPR005158">
    <property type="entry name" value="BTAD"/>
</dbReference>
<dbReference type="InterPro" id="IPR011990">
    <property type="entry name" value="TPR-like_helical_dom_sf"/>
</dbReference>
<gene>
    <name evidence="7" type="ORF">A3K89_08960</name>
</gene>
<dbReference type="EMBL" id="LVHI01000032">
    <property type="protein sequence ID" value="OAK51816.1"/>
    <property type="molecule type" value="Genomic_DNA"/>
</dbReference>
<name>A0A177Y8G7_9NOCA</name>
<dbReference type="SUPFAM" id="SSF48452">
    <property type="entry name" value="TPR-like"/>
    <property type="match status" value="1"/>
</dbReference>
<accession>A0A177Y8G7</accession>
<organism evidence="7 8">
    <name type="scientific">Rhodococcoides kyotonense</name>
    <dbReference type="NCBI Taxonomy" id="398843"/>
    <lineage>
        <taxon>Bacteria</taxon>
        <taxon>Bacillati</taxon>
        <taxon>Actinomycetota</taxon>
        <taxon>Actinomycetes</taxon>
        <taxon>Mycobacteriales</taxon>
        <taxon>Nocardiaceae</taxon>
        <taxon>Rhodococcoides</taxon>
    </lineage>
</organism>
<dbReference type="RefSeq" id="WP_068429582.1">
    <property type="nucleotide sequence ID" value="NZ_LVHI01000032.1"/>
</dbReference>
<protein>
    <recommendedName>
        <fullName evidence="6">OmpR/PhoB-type domain-containing protein</fullName>
    </recommendedName>
</protein>
<feature type="domain" description="OmpR/PhoB-type" evidence="6">
    <location>
        <begin position="1"/>
        <end position="99"/>
    </location>
</feature>
<feature type="DNA-binding region" description="OmpR/PhoB-type" evidence="5">
    <location>
        <begin position="1"/>
        <end position="99"/>
    </location>
</feature>
<dbReference type="Gene3D" id="1.10.10.10">
    <property type="entry name" value="Winged helix-like DNA-binding domain superfamily/Winged helix DNA-binding domain"/>
    <property type="match status" value="1"/>
</dbReference>
<dbReference type="SMART" id="SM01043">
    <property type="entry name" value="BTAD"/>
    <property type="match status" value="1"/>
</dbReference>
<dbReference type="Pfam" id="PF00486">
    <property type="entry name" value="Trans_reg_C"/>
    <property type="match status" value="1"/>
</dbReference>
<dbReference type="PANTHER" id="PTHR35807:SF1">
    <property type="entry name" value="TRANSCRIPTIONAL REGULATOR REDD"/>
    <property type="match status" value="1"/>
</dbReference>
<dbReference type="GO" id="GO:0000160">
    <property type="term" value="P:phosphorelay signal transduction system"/>
    <property type="evidence" value="ECO:0007669"/>
    <property type="project" value="InterPro"/>
</dbReference>
<keyword evidence="8" id="KW-1185">Reference proteome</keyword>
<keyword evidence="4" id="KW-0804">Transcription</keyword>
<evidence type="ECO:0000256" key="2">
    <source>
        <dbReference type="ARBA" id="ARBA00023015"/>
    </source>
</evidence>
<evidence type="ECO:0000313" key="8">
    <source>
        <dbReference type="Proteomes" id="UP000077519"/>
    </source>
</evidence>
<dbReference type="Pfam" id="PF03704">
    <property type="entry name" value="BTAD"/>
    <property type="match status" value="1"/>
</dbReference>
<dbReference type="CDD" id="cd15831">
    <property type="entry name" value="BTAD"/>
    <property type="match status" value="1"/>
</dbReference>
<dbReference type="Proteomes" id="UP000077519">
    <property type="component" value="Unassembled WGS sequence"/>
</dbReference>
<reference evidence="7 8" key="1">
    <citation type="submission" date="2016-03" db="EMBL/GenBank/DDBJ databases">
        <title>Genome sequence of Rhodococcus kyotonensis KB10.</title>
        <authorList>
            <person name="Jeong H."/>
            <person name="Hong C.E."/>
            <person name="Jo S.H."/>
            <person name="Park J.M."/>
        </authorList>
    </citation>
    <scope>NUCLEOTIDE SEQUENCE [LARGE SCALE GENOMIC DNA]</scope>
    <source>
        <strain evidence="7 8">KB10</strain>
    </source>
</reference>
<dbReference type="SUPFAM" id="SSF46894">
    <property type="entry name" value="C-terminal effector domain of the bipartite response regulators"/>
    <property type="match status" value="1"/>
</dbReference>
<keyword evidence="3 5" id="KW-0238">DNA-binding</keyword>